<comment type="caution">
    <text evidence="1">The sequence shown here is derived from an EMBL/GenBank/DDBJ whole genome shotgun (WGS) entry which is preliminary data.</text>
</comment>
<protein>
    <submittedName>
        <fullName evidence="1">Uncharacterized protein</fullName>
    </submittedName>
</protein>
<reference evidence="1" key="1">
    <citation type="journal article" date="2020" name="mSystems">
        <title>Genome- and Community-Level Interaction Insights into Carbon Utilization and Element Cycling Functions of Hydrothermarchaeota in Hydrothermal Sediment.</title>
        <authorList>
            <person name="Zhou Z."/>
            <person name="Liu Y."/>
            <person name="Xu W."/>
            <person name="Pan J."/>
            <person name="Luo Z.H."/>
            <person name="Li M."/>
        </authorList>
    </citation>
    <scope>NUCLEOTIDE SEQUENCE [LARGE SCALE GENOMIC DNA]</scope>
    <source>
        <strain evidence="1">SpSt-418</strain>
    </source>
</reference>
<sequence length="83" mass="8677">MSKGKIKLSIAVLVGGLMTTLCLVGGSTVRAGVAPIKNSGCSVASTKFLKTVRLDGRKLRMKPGTMARVGLAYSSSVSCRFEK</sequence>
<gene>
    <name evidence="1" type="ORF">ENR64_07455</name>
</gene>
<dbReference type="AlphaFoldDB" id="A0A7C3PDL4"/>
<name>A0A7C3PDL4_9CYAN</name>
<dbReference type="EMBL" id="DSRU01000093">
    <property type="protein sequence ID" value="HFM97593.1"/>
    <property type="molecule type" value="Genomic_DNA"/>
</dbReference>
<accession>A0A7C3PDL4</accession>
<proteinExistence type="predicted"/>
<organism evidence="1">
    <name type="scientific">Oscillatoriales cyanobacterium SpSt-418</name>
    <dbReference type="NCBI Taxonomy" id="2282169"/>
    <lineage>
        <taxon>Bacteria</taxon>
        <taxon>Bacillati</taxon>
        <taxon>Cyanobacteriota</taxon>
        <taxon>Cyanophyceae</taxon>
        <taxon>Oscillatoriophycideae</taxon>
        <taxon>Oscillatoriales</taxon>
    </lineage>
</organism>
<evidence type="ECO:0000313" key="1">
    <source>
        <dbReference type="EMBL" id="HFM97593.1"/>
    </source>
</evidence>